<feature type="region of interest" description="Disordered" evidence="1">
    <location>
        <begin position="161"/>
        <end position="229"/>
    </location>
</feature>
<comment type="caution">
    <text evidence="3">The sequence shown here is derived from an EMBL/GenBank/DDBJ whole genome shotgun (WGS) entry which is preliminary data.</text>
</comment>
<feature type="region of interest" description="Disordered" evidence="1">
    <location>
        <begin position="119"/>
        <end position="149"/>
    </location>
</feature>
<keyword evidence="4" id="KW-1185">Reference proteome</keyword>
<feature type="domain" description="Zn(2)-C6 fungal-type" evidence="2">
    <location>
        <begin position="20"/>
        <end position="53"/>
    </location>
</feature>
<dbReference type="EMBL" id="JAACJL010000016">
    <property type="protein sequence ID" value="KAF4619779.1"/>
    <property type="molecule type" value="Genomic_DNA"/>
</dbReference>
<feature type="compositionally biased region" description="Polar residues" evidence="1">
    <location>
        <begin position="119"/>
        <end position="134"/>
    </location>
</feature>
<dbReference type="Pfam" id="PF00172">
    <property type="entry name" value="Zn_clus"/>
    <property type="match status" value="1"/>
</dbReference>
<protein>
    <recommendedName>
        <fullName evidence="2">Zn(2)-C6 fungal-type domain-containing protein</fullName>
    </recommendedName>
</protein>
<reference evidence="3 4" key="1">
    <citation type="submission" date="2019-12" db="EMBL/GenBank/DDBJ databases">
        <authorList>
            <person name="Floudas D."/>
            <person name="Bentzer J."/>
            <person name="Ahren D."/>
            <person name="Johansson T."/>
            <person name="Persson P."/>
            <person name="Tunlid A."/>
        </authorList>
    </citation>
    <scope>NUCLEOTIDE SEQUENCE [LARGE SCALE GENOMIC DNA]</scope>
    <source>
        <strain evidence="3 4">CBS 102.39</strain>
    </source>
</reference>
<gene>
    <name evidence="3" type="ORF">D9613_005179</name>
</gene>
<dbReference type="Gene3D" id="4.10.240.10">
    <property type="entry name" value="Zn(2)-C6 fungal-type DNA-binding domain"/>
    <property type="match status" value="1"/>
</dbReference>
<dbReference type="SUPFAM" id="SSF57701">
    <property type="entry name" value="Zn2/Cys6 DNA-binding domain"/>
    <property type="match status" value="1"/>
</dbReference>
<feature type="compositionally biased region" description="Polar residues" evidence="1">
    <location>
        <begin position="219"/>
        <end position="229"/>
    </location>
</feature>
<proteinExistence type="predicted"/>
<accession>A0A8H4QZQ8</accession>
<sequence length="229" mass="25342">MSNNTFNTTAPREPRRVPMACTYCRHKKLKCRVDAGQTRCQRCVQNNNPDCRFIPVSVDTAPAADWQDNSDFVRSADGTMYYDQSSAGYPSQQWPDQFVGGSVPLHPPYPTGGSQYMQTSYGNPNPNQQQSYSAQGHHGIPSGHPATNQAAYNPYLQPFQGPVHGQVNDPRNANPAMQYHSPQGYVNLPPGAQYENNAYNPYAQSSSGMNSRDGAYMHDSSNTTRNRGQ</sequence>
<feature type="compositionally biased region" description="Polar residues" evidence="1">
    <location>
        <begin position="194"/>
        <end position="210"/>
    </location>
</feature>
<dbReference type="InterPro" id="IPR001138">
    <property type="entry name" value="Zn2Cys6_DnaBD"/>
</dbReference>
<dbReference type="PROSITE" id="PS00463">
    <property type="entry name" value="ZN2_CY6_FUNGAL_1"/>
    <property type="match status" value="1"/>
</dbReference>
<dbReference type="CDD" id="cd00067">
    <property type="entry name" value="GAL4"/>
    <property type="match status" value="1"/>
</dbReference>
<name>A0A8H4QZQ8_9AGAR</name>
<evidence type="ECO:0000313" key="4">
    <source>
        <dbReference type="Proteomes" id="UP000521872"/>
    </source>
</evidence>
<organism evidence="3 4">
    <name type="scientific">Agrocybe pediades</name>
    <dbReference type="NCBI Taxonomy" id="84607"/>
    <lineage>
        <taxon>Eukaryota</taxon>
        <taxon>Fungi</taxon>
        <taxon>Dikarya</taxon>
        <taxon>Basidiomycota</taxon>
        <taxon>Agaricomycotina</taxon>
        <taxon>Agaricomycetes</taxon>
        <taxon>Agaricomycetidae</taxon>
        <taxon>Agaricales</taxon>
        <taxon>Agaricineae</taxon>
        <taxon>Strophariaceae</taxon>
        <taxon>Agrocybe</taxon>
    </lineage>
</organism>
<dbReference type="GO" id="GO:0000981">
    <property type="term" value="F:DNA-binding transcription factor activity, RNA polymerase II-specific"/>
    <property type="evidence" value="ECO:0007669"/>
    <property type="project" value="InterPro"/>
</dbReference>
<dbReference type="GO" id="GO:0008270">
    <property type="term" value="F:zinc ion binding"/>
    <property type="evidence" value="ECO:0007669"/>
    <property type="project" value="InterPro"/>
</dbReference>
<evidence type="ECO:0000256" key="1">
    <source>
        <dbReference type="SAM" id="MobiDB-lite"/>
    </source>
</evidence>
<evidence type="ECO:0000259" key="2">
    <source>
        <dbReference type="PROSITE" id="PS50048"/>
    </source>
</evidence>
<dbReference type="SMART" id="SM00066">
    <property type="entry name" value="GAL4"/>
    <property type="match status" value="1"/>
</dbReference>
<dbReference type="AlphaFoldDB" id="A0A8H4QZQ8"/>
<evidence type="ECO:0000313" key="3">
    <source>
        <dbReference type="EMBL" id="KAF4619779.1"/>
    </source>
</evidence>
<dbReference type="InterPro" id="IPR036864">
    <property type="entry name" value="Zn2-C6_fun-type_DNA-bd_sf"/>
</dbReference>
<dbReference type="PROSITE" id="PS50048">
    <property type="entry name" value="ZN2_CY6_FUNGAL_2"/>
    <property type="match status" value="1"/>
</dbReference>
<dbReference type="Proteomes" id="UP000521872">
    <property type="component" value="Unassembled WGS sequence"/>
</dbReference>